<dbReference type="Gene3D" id="3.40.720.10">
    <property type="entry name" value="Alkaline Phosphatase, subunit A"/>
    <property type="match status" value="1"/>
</dbReference>
<dbReference type="InterPro" id="IPR007312">
    <property type="entry name" value="Phosphoesterase"/>
</dbReference>
<dbReference type="Proteomes" id="UP001163203">
    <property type="component" value="Chromosome"/>
</dbReference>
<gene>
    <name evidence="4" type="ORF">ORV05_10095</name>
</gene>
<keyword evidence="1" id="KW-0378">Hydrolase</keyword>
<evidence type="ECO:0000313" key="5">
    <source>
        <dbReference type="Proteomes" id="UP001163203"/>
    </source>
</evidence>
<dbReference type="InterPro" id="IPR017850">
    <property type="entry name" value="Alkaline_phosphatase_core_sf"/>
</dbReference>
<feature type="region of interest" description="Disordered" evidence="3">
    <location>
        <begin position="317"/>
        <end position="387"/>
    </location>
</feature>
<dbReference type="Pfam" id="PF04185">
    <property type="entry name" value="Phosphoesterase"/>
    <property type="match status" value="1"/>
</dbReference>
<dbReference type="PANTHER" id="PTHR31956">
    <property type="entry name" value="NON-SPECIFIC PHOSPHOLIPASE C4-RELATED"/>
    <property type="match status" value="1"/>
</dbReference>
<dbReference type="RefSeq" id="WP_268758186.1">
    <property type="nucleotide sequence ID" value="NZ_CP113836.1"/>
</dbReference>
<accession>A0ABY7B7I6</accession>
<keyword evidence="5" id="KW-1185">Reference proteome</keyword>
<feature type="compositionally biased region" description="Pro residues" evidence="3">
    <location>
        <begin position="334"/>
        <end position="357"/>
    </location>
</feature>
<name>A0ABY7B7I6_9PSEU</name>
<evidence type="ECO:0000256" key="2">
    <source>
        <dbReference type="ARBA" id="ARBA00023026"/>
    </source>
</evidence>
<organism evidence="4 5">
    <name type="scientific">Amycolatopsis cynarae</name>
    <dbReference type="NCBI Taxonomy" id="2995223"/>
    <lineage>
        <taxon>Bacteria</taxon>
        <taxon>Bacillati</taxon>
        <taxon>Actinomycetota</taxon>
        <taxon>Actinomycetes</taxon>
        <taxon>Pseudonocardiales</taxon>
        <taxon>Pseudonocardiaceae</taxon>
        <taxon>Amycolatopsis</taxon>
    </lineage>
</organism>
<dbReference type="PANTHER" id="PTHR31956:SF1">
    <property type="entry name" value="NON-SPECIFIC PHOSPHOLIPASE C1"/>
    <property type="match status" value="1"/>
</dbReference>
<dbReference type="EMBL" id="CP113836">
    <property type="protein sequence ID" value="WAL68091.1"/>
    <property type="molecule type" value="Genomic_DNA"/>
</dbReference>
<reference evidence="4" key="1">
    <citation type="submission" date="2022-11" db="EMBL/GenBank/DDBJ databases">
        <authorList>
            <person name="Mo P."/>
        </authorList>
    </citation>
    <scope>NUCLEOTIDE SEQUENCE</scope>
    <source>
        <strain evidence="4">HUAS 11-8</strain>
    </source>
</reference>
<evidence type="ECO:0000256" key="3">
    <source>
        <dbReference type="SAM" id="MobiDB-lite"/>
    </source>
</evidence>
<proteinExistence type="predicted"/>
<evidence type="ECO:0000256" key="1">
    <source>
        <dbReference type="ARBA" id="ARBA00022801"/>
    </source>
</evidence>
<dbReference type="SUPFAM" id="SSF53649">
    <property type="entry name" value="Alkaline phosphatase-like"/>
    <property type="match status" value="1"/>
</dbReference>
<sequence length="387" mass="41496">MAATGPVAHVVILVQENHTTDNYFRSMAAFGANVATGWPVSPNPPASDQPHDRHAYYRWLTKRSPGAHVQFDTVKDLPFYAWLAASGAFLENHCAGYGTNSTPNHLLIVGGQTPTLRNPPRNQPSPVWDLPSLPGHAGDHGVTWKAYTGTSGYPVEFYRQLKGSPNIARSADIITDAGNGSLPALSMVWHDSPLDEHPPANVTEGMDAVWRIVDAITKAGAWDSTVFLLTWDDWGGYDDHVATPNVETTPDGVQLAYGPRVPLLMFGGRVRPGIDHRWSWHPSITKTALDLLGLPKLGVPRVDEDKGLADLVDLSASRVPNPAPPAHGTAITQPEPPKPAPAPAPVPPPPSSAPVPVGPVLLRDGTTLPPPNDVPLTVHTGHSHARR</sequence>
<evidence type="ECO:0008006" key="6">
    <source>
        <dbReference type="Google" id="ProtNLM"/>
    </source>
</evidence>
<keyword evidence="2" id="KW-0843">Virulence</keyword>
<protein>
    <recommendedName>
        <fullName evidence="6">Phospholipase C</fullName>
    </recommendedName>
</protein>
<evidence type="ECO:0000313" key="4">
    <source>
        <dbReference type="EMBL" id="WAL68091.1"/>
    </source>
</evidence>